<sequence length="116" mass="13517">MGLKCARQKTELVFMKRGNPQDPAIQQVYLTIEDQQVYRACKLVRILGVQANNRWTHQINLLNEQLDQLGNMIWRVTNRHRGMREADILRLVQSFAISPVVYVTPFLTESFQSEEA</sequence>
<dbReference type="VEuPathDB" id="VectorBase:HLOH_064069"/>
<comment type="caution">
    <text evidence="1">The sequence shown here is derived from an EMBL/GenBank/DDBJ whole genome shotgun (WGS) entry which is preliminary data.</text>
</comment>
<protein>
    <submittedName>
        <fullName evidence="1">Uncharacterized protein</fullName>
    </submittedName>
</protein>
<gene>
    <name evidence="1" type="ORF">HPB48_022839</name>
</gene>
<dbReference type="AlphaFoldDB" id="A0A9J6GL77"/>
<keyword evidence="2" id="KW-1185">Reference proteome</keyword>
<dbReference type="Proteomes" id="UP000821853">
    <property type="component" value="Chromosome 5"/>
</dbReference>
<dbReference type="OrthoDB" id="10415263at2759"/>
<name>A0A9J6GL77_HAELO</name>
<proteinExistence type="predicted"/>
<evidence type="ECO:0000313" key="1">
    <source>
        <dbReference type="EMBL" id="KAH9375208.1"/>
    </source>
</evidence>
<accession>A0A9J6GL77</accession>
<evidence type="ECO:0000313" key="2">
    <source>
        <dbReference type="Proteomes" id="UP000821853"/>
    </source>
</evidence>
<reference evidence="1 2" key="1">
    <citation type="journal article" date="2020" name="Cell">
        <title>Large-Scale Comparative Analyses of Tick Genomes Elucidate Their Genetic Diversity and Vector Capacities.</title>
        <authorList>
            <consortium name="Tick Genome and Microbiome Consortium (TIGMIC)"/>
            <person name="Jia N."/>
            <person name="Wang J."/>
            <person name="Shi W."/>
            <person name="Du L."/>
            <person name="Sun Y."/>
            <person name="Zhan W."/>
            <person name="Jiang J.F."/>
            <person name="Wang Q."/>
            <person name="Zhang B."/>
            <person name="Ji P."/>
            <person name="Bell-Sakyi L."/>
            <person name="Cui X.M."/>
            <person name="Yuan T.T."/>
            <person name="Jiang B.G."/>
            <person name="Yang W.F."/>
            <person name="Lam T.T."/>
            <person name="Chang Q.C."/>
            <person name="Ding S.J."/>
            <person name="Wang X.J."/>
            <person name="Zhu J.G."/>
            <person name="Ruan X.D."/>
            <person name="Zhao L."/>
            <person name="Wei J.T."/>
            <person name="Ye R.Z."/>
            <person name="Que T.C."/>
            <person name="Du C.H."/>
            <person name="Zhou Y.H."/>
            <person name="Cheng J.X."/>
            <person name="Dai P.F."/>
            <person name="Guo W.B."/>
            <person name="Han X.H."/>
            <person name="Huang E.J."/>
            <person name="Li L.F."/>
            <person name="Wei W."/>
            <person name="Gao Y.C."/>
            <person name="Liu J.Z."/>
            <person name="Shao H.Z."/>
            <person name="Wang X."/>
            <person name="Wang C.C."/>
            <person name="Yang T.C."/>
            <person name="Huo Q.B."/>
            <person name="Li W."/>
            <person name="Chen H.Y."/>
            <person name="Chen S.E."/>
            <person name="Zhou L.G."/>
            <person name="Ni X.B."/>
            <person name="Tian J.H."/>
            <person name="Sheng Y."/>
            <person name="Liu T."/>
            <person name="Pan Y.S."/>
            <person name="Xia L.Y."/>
            <person name="Li J."/>
            <person name="Zhao F."/>
            <person name="Cao W.C."/>
        </authorList>
    </citation>
    <scope>NUCLEOTIDE SEQUENCE [LARGE SCALE GENOMIC DNA]</scope>
    <source>
        <strain evidence="1">HaeL-2018</strain>
    </source>
</reference>
<organism evidence="1 2">
    <name type="scientific">Haemaphysalis longicornis</name>
    <name type="common">Bush tick</name>
    <dbReference type="NCBI Taxonomy" id="44386"/>
    <lineage>
        <taxon>Eukaryota</taxon>
        <taxon>Metazoa</taxon>
        <taxon>Ecdysozoa</taxon>
        <taxon>Arthropoda</taxon>
        <taxon>Chelicerata</taxon>
        <taxon>Arachnida</taxon>
        <taxon>Acari</taxon>
        <taxon>Parasitiformes</taxon>
        <taxon>Ixodida</taxon>
        <taxon>Ixodoidea</taxon>
        <taxon>Ixodidae</taxon>
        <taxon>Haemaphysalinae</taxon>
        <taxon>Haemaphysalis</taxon>
    </lineage>
</organism>
<dbReference type="EMBL" id="JABSTR010000007">
    <property type="protein sequence ID" value="KAH9375208.1"/>
    <property type="molecule type" value="Genomic_DNA"/>
</dbReference>